<feature type="signal peptide" evidence="8">
    <location>
        <begin position="1"/>
        <end position="34"/>
    </location>
</feature>
<keyword evidence="4 6" id="KW-0573">Peptidoglycan synthesis</keyword>
<keyword evidence="2" id="KW-0808">Transferase</keyword>
<organism evidence="10 11">
    <name type="scientific">Streptomyces qinglanensis</name>
    <dbReference type="NCBI Taxonomy" id="943816"/>
    <lineage>
        <taxon>Bacteria</taxon>
        <taxon>Bacillati</taxon>
        <taxon>Actinomycetota</taxon>
        <taxon>Actinomycetes</taxon>
        <taxon>Kitasatosporales</taxon>
        <taxon>Streptomycetaceae</taxon>
        <taxon>Streptomyces</taxon>
    </lineage>
</organism>
<evidence type="ECO:0000256" key="6">
    <source>
        <dbReference type="PROSITE-ProRule" id="PRU01373"/>
    </source>
</evidence>
<keyword evidence="11" id="KW-1185">Reference proteome</keyword>
<dbReference type="GO" id="GO:0018104">
    <property type="term" value="P:peptidoglycan-protein cross-linking"/>
    <property type="evidence" value="ECO:0007669"/>
    <property type="project" value="TreeGrafter"/>
</dbReference>
<evidence type="ECO:0000256" key="1">
    <source>
        <dbReference type="ARBA" id="ARBA00004752"/>
    </source>
</evidence>
<dbReference type="GO" id="GO:0016740">
    <property type="term" value="F:transferase activity"/>
    <property type="evidence" value="ECO:0007669"/>
    <property type="project" value="UniProtKB-KW"/>
</dbReference>
<dbReference type="CDD" id="cd16913">
    <property type="entry name" value="YkuD_like"/>
    <property type="match status" value="1"/>
</dbReference>
<dbReference type="Pfam" id="PF03734">
    <property type="entry name" value="YkuD"/>
    <property type="match status" value="1"/>
</dbReference>
<dbReference type="GO" id="GO:0005576">
    <property type="term" value="C:extracellular region"/>
    <property type="evidence" value="ECO:0007669"/>
    <property type="project" value="TreeGrafter"/>
</dbReference>
<comment type="pathway">
    <text evidence="1 6">Cell wall biogenesis; peptidoglycan biosynthesis.</text>
</comment>
<dbReference type="RefSeq" id="WP_079171871.1">
    <property type="nucleotide sequence ID" value="NZ_FOGO01000005.1"/>
</dbReference>
<keyword evidence="5 6" id="KW-0961">Cell wall biogenesis/degradation</keyword>
<feature type="active site" description="Proton donor/acceptor" evidence="6">
    <location>
        <position position="259"/>
    </location>
</feature>
<feature type="chain" id="PRO_5038894115" evidence="8">
    <location>
        <begin position="35"/>
        <end position="304"/>
    </location>
</feature>
<evidence type="ECO:0000313" key="11">
    <source>
        <dbReference type="Proteomes" id="UP000182841"/>
    </source>
</evidence>
<dbReference type="PANTHER" id="PTHR30582">
    <property type="entry name" value="L,D-TRANSPEPTIDASE"/>
    <property type="match status" value="1"/>
</dbReference>
<proteinExistence type="predicted"/>
<dbReference type="AlphaFoldDB" id="A0A1H9SZQ8"/>
<evidence type="ECO:0000256" key="2">
    <source>
        <dbReference type="ARBA" id="ARBA00022679"/>
    </source>
</evidence>
<evidence type="ECO:0000313" key="10">
    <source>
        <dbReference type="EMBL" id="SER90502.1"/>
    </source>
</evidence>
<dbReference type="GO" id="GO:0008360">
    <property type="term" value="P:regulation of cell shape"/>
    <property type="evidence" value="ECO:0007669"/>
    <property type="project" value="UniProtKB-UniRule"/>
</dbReference>
<dbReference type="InterPro" id="IPR050979">
    <property type="entry name" value="LD-transpeptidase"/>
</dbReference>
<dbReference type="InterPro" id="IPR005490">
    <property type="entry name" value="LD_TPept_cat_dom"/>
</dbReference>
<dbReference type="SUPFAM" id="SSF141523">
    <property type="entry name" value="L,D-transpeptidase catalytic domain-like"/>
    <property type="match status" value="1"/>
</dbReference>
<dbReference type="InterPro" id="IPR038063">
    <property type="entry name" value="Transpep_catalytic_dom"/>
</dbReference>
<evidence type="ECO:0000256" key="7">
    <source>
        <dbReference type="SAM" id="MobiDB-lite"/>
    </source>
</evidence>
<evidence type="ECO:0000259" key="9">
    <source>
        <dbReference type="PROSITE" id="PS52029"/>
    </source>
</evidence>
<dbReference type="EMBL" id="FOGO01000005">
    <property type="protein sequence ID" value="SER90502.1"/>
    <property type="molecule type" value="Genomic_DNA"/>
</dbReference>
<dbReference type="UniPathway" id="UPA00219"/>
<protein>
    <submittedName>
        <fullName evidence="10">Putative peptidoglycan binding domain-containing protein</fullName>
    </submittedName>
</protein>
<reference evidence="11" key="1">
    <citation type="submission" date="2016-10" db="EMBL/GenBank/DDBJ databases">
        <authorList>
            <person name="Varghese N."/>
            <person name="Submissions S."/>
        </authorList>
    </citation>
    <scope>NUCLEOTIDE SEQUENCE [LARGE SCALE GENOMIC DNA]</scope>
    <source>
        <strain evidence="11">CGMCC 4.6825</strain>
    </source>
</reference>
<feature type="domain" description="L,D-TPase catalytic" evidence="9">
    <location>
        <begin position="188"/>
        <end position="298"/>
    </location>
</feature>
<dbReference type="Gene3D" id="1.10.101.10">
    <property type="entry name" value="PGBD-like superfamily/PGBD"/>
    <property type="match status" value="1"/>
</dbReference>
<dbReference type="PROSITE" id="PS52029">
    <property type="entry name" value="LD_TPASE"/>
    <property type="match status" value="1"/>
</dbReference>
<dbReference type="Gene3D" id="2.40.440.10">
    <property type="entry name" value="L,D-transpeptidase catalytic domain-like"/>
    <property type="match status" value="1"/>
</dbReference>
<evidence type="ECO:0000256" key="4">
    <source>
        <dbReference type="ARBA" id="ARBA00022984"/>
    </source>
</evidence>
<keyword evidence="3 6" id="KW-0133">Cell shape</keyword>
<dbReference type="Proteomes" id="UP000182841">
    <property type="component" value="Unassembled WGS sequence"/>
</dbReference>
<evidence type="ECO:0000256" key="5">
    <source>
        <dbReference type="ARBA" id="ARBA00023316"/>
    </source>
</evidence>
<evidence type="ECO:0000256" key="8">
    <source>
        <dbReference type="SAM" id="SignalP"/>
    </source>
</evidence>
<dbReference type="SUPFAM" id="SSF47090">
    <property type="entry name" value="PGBD-like"/>
    <property type="match status" value="1"/>
</dbReference>
<feature type="active site" description="Nucleophile" evidence="6">
    <location>
        <position position="274"/>
    </location>
</feature>
<dbReference type="InterPro" id="IPR036365">
    <property type="entry name" value="PGBD-like_sf"/>
</dbReference>
<dbReference type="PANTHER" id="PTHR30582:SF33">
    <property type="entry name" value="EXPORTED PROTEIN"/>
    <property type="match status" value="1"/>
</dbReference>
<accession>A0A1H9SZQ8</accession>
<dbReference type="InterPro" id="IPR036366">
    <property type="entry name" value="PGBDSf"/>
</dbReference>
<dbReference type="GO" id="GO:0071972">
    <property type="term" value="F:peptidoglycan L,D-transpeptidase activity"/>
    <property type="evidence" value="ECO:0007669"/>
    <property type="project" value="TreeGrafter"/>
</dbReference>
<keyword evidence="8" id="KW-0732">Signal</keyword>
<name>A0A1H9SZQ8_9ACTN</name>
<feature type="region of interest" description="Disordered" evidence="7">
    <location>
        <begin position="37"/>
        <end position="119"/>
    </location>
</feature>
<dbReference type="OrthoDB" id="8887048at2"/>
<sequence length="304" mass="32725">MPANTFPRSVRKAHTPALALLLLLGLAEAAPAQALVPSPGNTAAGHPLSEAGGPAGQETGPRGSAPPESAPRGSAPPESAPQGSAAPETGPQETEPPETEPETEPQRECTTGTGPRQREVEGYLGLPVDGTQSPEDCAAIRDFQEREGVLPADGRASPATYRALYARWAAGHPERMLADGHCPSERGRVACLDLTHQVMWLLKGHKVVVQAVPLRSGAPGYETRTGRFSIQRRVRDDYSTLYHQPMPFSQYFSGGQALHGTRKNIYSSPGSHGCVNLRHDDAERLWNWMRVGDTVRIWGRKPAE</sequence>
<evidence type="ECO:0000256" key="3">
    <source>
        <dbReference type="ARBA" id="ARBA00022960"/>
    </source>
</evidence>
<gene>
    <name evidence="10" type="ORF">SAMN05421870_105229</name>
</gene>
<dbReference type="GO" id="GO:0071555">
    <property type="term" value="P:cell wall organization"/>
    <property type="evidence" value="ECO:0007669"/>
    <property type="project" value="UniProtKB-UniRule"/>
</dbReference>